<dbReference type="Proteomes" id="UP000037035">
    <property type="component" value="Unassembled WGS sequence"/>
</dbReference>
<dbReference type="AlphaFoldDB" id="A0A0L6UA45"/>
<accession>A0A0L6UA45</accession>
<evidence type="ECO:0000256" key="1">
    <source>
        <dbReference type="SAM" id="MobiDB-lite"/>
    </source>
</evidence>
<dbReference type="VEuPathDB" id="FungiDB:VP01_818g1"/>
<dbReference type="EMBL" id="LAVV01013704">
    <property type="protein sequence ID" value="KNZ45376.1"/>
    <property type="molecule type" value="Genomic_DNA"/>
</dbReference>
<name>A0A0L6UA45_9BASI</name>
<sequence>MNFAFLNEPKKPGSKIYPKGSRGRLIGYNEDLLSYRILADDGRIVDTKSVQFLEFRPEENSFKLDDEEEFEIIFEKESPSLNHVENDKEIVEIQNEEYAEVKQEPMSDPVSSSNILDISSDSDDEEITELLNPIPPTRVLRERTTKIKPMDPSC</sequence>
<reference evidence="2 3" key="1">
    <citation type="submission" date="2015-08" db="EMBL/GenBank/DDBJ databases">
        <title>Next Generation Sequencing and Analysis of the Genome of Puccinia sorghi L Schw, the Causal Agent of Maize Common Rust.</title>
        <authorList>
            <person name="Rochi L."/>
            <person name="Burguener G."/>
            <person name="Darino M."/>
            <person name="Turjanski A."/>
            <person name="Kreff E."/>
            <person name="Dieguez M.J."/>
            <person name="Sacco F."/>
        </authorList>
    </citation>
    <scope>NUCLEOTIDE SEQUENCE [LARGE SCALE GENOMIC DNA]</scope>
    <source>
        <strain evidence="2 3">RO10H11247</strain>
    </source>
</reference>
<protein>
    <submittedName>
        <fullName evidence="2">Uncharacterized protein</fullName>
    </submittedName>
</protein>
<comment type="caution">
    <text evidence="2">The sequence shown here is derived from an EMBL/GenBank/DDBJ whole genome shotgun (WGS) entry which is preliminary data.</text>
</comment>
<evidence type="ECO:0000313" key="3">
    <source>
        <dbReference type="Proteomes" id="UP000037035"/>
    </source>
</evidence>
<proteinExistence type="predicted"/>
<feature type="region of interest" description="Disordered" evidence="1">
    <location>
        <begin position="101"/>
        <end position="124"/>
    </location>
</feature>
<dbReference type="OrthoDB" id="2640446at2759"/>
<gene>
    <name evidence="2" type="ORF">VP01_818g1</name>
</gene>
<keyword evidence="3" id="KW-1185">Reference proteome</keyword>
<evidence type="ECO:0000313" key="2">
    <source>
        <dbReference type="EMBL" id="KNZ45376.1"/>
    </source>
</evidence>
<organism evidence="2 3">
    <name type="scientific">Puccinia sorghi</name>
    <dbReference type="NCBI Taxonomy" id="27349"/>
    <lineage>
        <taxon>Eukaryota</taxon>
        <taxon>Fungi</taxon>
        <taxon>Dikarya</taxon>
        <taxon>Basidiomycota</taxon>
        <taxon>Pucciniomycotina</taxon>
        <taxon>Pucciniomycetes</taxon>
        <taxon>Pucciniales</taxon>
        <taxon>Pucciniaceae</taxon>
        <taxon>Puccinia</taxon>
    </lineage>
</organism>